<evidence type="ECO:0000256" key="7">
    <source>
        <dbReference type="ARBA" id="ARBA00022643"/>
    </source>
</evidence>
<gene>
    <name evidence="19" type="ORF">M8C21_025543</name>
</gene>
<evidence type="ECO:0000256" key="2">
    <source>
        <dbReference type="ARBA" id="ARBA00005161"/>
    </source>
</evidence>
<keyword evidence="10" id="KW-0809">Transit peptide</keyword>
<dbReference type="PANTHER" id="PTHR48109:SF4">
    <property type="entry name" value="DIHYDROOROTATE DEHYDROGENASE (QUINONE), MITOCHONDRIAL"/>
    <property type="match status" value="1"/>
</dbReference>
<evidence type="ECO:0000313" key="19">
    <source>
        <dbReference type="EMBL" id="KAI7742655.1"/>
    </source>
</evidence>
<sequence>MSRRITFGFMKGSLTQKLKSMTVPIATRRHYSTTATSKPNIPASSRMGRLLTGAVIGLVGGAYASTVDEATVSGWLFSASKIANPLFALLDPEVAHRLAISAAARGLVPKEKRPDQEILGIEVWGRKFSNPIGLSAGFDKNAEAVDGLLGLGFGFVEVGSVTPLPQEGNPKPRMFRLRDQGAIINRCGFNGDGIAAVAKRLEAQHEVKHGGKAAHGILGVNIGKNKTSEDAAADYVQGVHSLSQYADYLVINVSSPNTPGLRQLQGRNQLKDLVKKVKAARDEMKWGKEGPPPLLVKIAPDLSKQDLEDIAAVALDLNLDGLIISNTTISRPEVVEINPVSKESGGLSGKPLFSLSNDILKDMYILTKGKIPLVGCGGVSSGEDAYKKIRAGATLVQLYSAFAYGGPALIPQIKAELADCLKRDGFKSIYEAMSGRVALRFLKDCLNQKLKSITAPIALSRYYSSASSTSVVKPKLPHSSRKGRLLTGATIGLVIAGGAYASTVDEATFGGWLFNATKVVNPLFALLDPEVAHRLAVSAAARGWVPREKRPDQQILGLEVWGRRFSNPIGLSAGFDKNAEAVEEVGSVTPIPQEGNPKPRIFRLRDQGAIINRCGFNSEGIVAVAKRLGAQHGKRKLDETSSTSISSNDDVKHGGKAGPGILGVNIGKNKSSEDAAADYVQGVHTLSQYADYLVINISSPNTPGLRQLQGRKQLKDLVKKVQAARDEMQWGEEGPPPLLVKIAPDLSKQDLEDIAAVALALRLDGLIISNTTISRPESVQSNPVSKETGGLSGKPLFTLSTNILKDMYILTKGKIPLIGCGGVSSGEDAYKKIRAGATLVQLYTAFAYGGPALIPQIKAELAQCLERDGFKSVYEAVGADCR</sequence>
<keyword evidence="7 16" id="KW-0288">FMN</keyword>
<keyword evidence="12 16" id="KW-0560">Oxidoreductase</keyword>
<dbReference type="HAMAP" id="MF_00225">
    <property type="entry name" value="DHO_dh_type2"/>
    <property type="match status" value="1"/>
</dbReference>
<dbReference type="SUPFAM" id="SSF51395">
    <property type="entry name" value="FMN-linked oxidoreductases"/>
    <property type="match status" value="2"/>
</dbReference>
<keyword evidence="14" id="KW-0472">Membrane</keyword>
<dbReference type="InterPro" id="IPR013785">
    <property type="entry name" value="Aldolase_TIM"/>
</dbReference>
<evidence type="ECO:0000256" key="10">
    <source>
        <dbReference type="ARBA" id="ARBA00022946"/>
    </source>
</evidence>
<dbReference type="CDD" id="cd04738">
    <property type="entry name" value="DHOD_2_like"/>
    <property type="match status" value="2"/>
</dbReference>
<evidence type="ECO:0000256" key="11">
    <source>
        <dbReference type="ARBA" id="ARBA00022989"/>
    </source>
</evidence>
<dbReference type="GO" id="GO:0005743">
    <property type="term" value="C:mitochondrial inner membrane"/>
    <property type="evidence" value="ECO:0007669"/>
    <property type="project" value="UniProtKB-SubCell"/>
</dbReference>
<dbReference type="NCBIfam" id="TIGR01036">
    <property type="entry name" value="pyrD_sub2"/>
    <property type="match status" value="2"/>
</dbReference>
<evidence type="ECO:0000259" key="18">
    <source>
        <dbReference type="Pfam" id="PF01180"/>
    </source>
</evidence>
<keyword evidence="11" id="KW-1133">Transmembrane helix</keyword>
<evidence type="ECO:0000256" key="4">
    <source>
        <dbReference type="ARBA" id="ARBA00012791"/>
    </source>
</evidence>
<protein>
    <recommendedName>
        <fullName evidence="5 16">Dihydroorotate dehydrogenase (quinone), mitochondrial</fullName>
        <shortName evidence="16">DHOdehase</shortName>
        <ecNumber evidence="4 16">1.3.5.2</ecNumber>
    </recommendedName>
</protein>
<evidence type="ECO:0000256" key="14">
    <source>
        <dbReference type="ARBA" id="ARBA00023136"/>
    </source>
</evidence>
<evidence type="ECO:0000256" key="13">
    <source>
        <dbReference type="ARBA" id="ARBA00023128"/>
    </source>
</evidence>
<keyword evidence="6 16" id="KW-0285">Flavoprotein</keyword>
<evidence type="ECO:0000256" key="12">
    <source>
        <dbReference type="ARBA" id="ARBA00023002"/>
    </source>
</evidence>
<evidence type="ECO:0000256" key="9">
    <source>
        <dbReference type="ARBA" id="ARBA00022792"/>
    </source>
</evidence>
<evidence type="ECO:0000256" key="3">
    <source>
        <dbReference type="ARBA" id="ARBA00005359"/>
    </source>
</evidence>
<dbReference type="PANTHER" id="PTHR48109">
    <property type="entry name" value="DIHYDROOROTATE DEHYDROGENASE (QUINONE), MITOCHONDRIAL-RELATED"/>
    <property type="match status" value="1"/>
</dbReference>
<feature type="region of interest" description="Disordered" evidence="17">
    <location>
        <begin position="633"/>
        <end position="659"/>
    </location>
</feature>
<dbReference type="GO" id="GO:0106430">
    <property type="term" value="F:dihydroorotate dehydrogenase (quinone) activity"/>
    <property type="evidence" value="ECO:0007669"/>
    <property type="project" value="UniProtKB-EC"/>
</dbReference>
<comment type="similarity">
    <text evidence="3 16">Belongs to the dihydroorotate dehydrogenase family. Type 2 subfamily.</text>
</comment>
<dbReference type="InterPro" id="IPR005719">
    <property type="entry name" value="Dihydroorotate_DH_2"/>
</dbReference>
<comment type="caution">
    <text evidence="19">The sequence shown here is derived from an EMBL/GenBank/DDBJ whole genome shotgun (WGS) entry which is preliminary data.</text>
</comment>
<name>A0AAD5CKS0_AMBAR</name>
<evidence type="ECO:0000256" key="17">
    <source>
        <dbReference type="SAM" id="MobiDB-lite"/>
    </source>
</evidence>
<feature type="domain" description="Dihydroorotate dehydrogenase catalytic" evidence="18">
    <location>
        <begin position="557"/>
        <end position="865"/>
    </location>
</feature>
<evidence type="ECO:0000256" key="6">
    <source>
        <dbReference type="ARBA" id="ARBA00022630"/>
    </source>
</evidence>
<keyword evidence="13 16" id="KW-0496">Mitochondrion</keyword>
<evidence type="ECO:0000256" key="15">
    <source>
        <dbReference type="ARBA" id="ARBA00048639"/>
    </source>
</evidence>
<dbReference type="Gene3D" id="3.20.20.70">
    <property type="entry name" value="Aldolase class I"/>
    <property type="match status" value="2"/>
</dbReference>
<accession>A0AAD5CKS0</accession>
<dbReference type="NCBIfam" id="NF003652">
    <property type="entry name" value="PRK05286.2-5"/>
    <property type="match status" value="2"/>
</dbReference>
<dbReference type="FunFam" id="3.20.20.70:FF:000066">
    <property type="entry name" value="Dihydroorotate dehydrogenase (quinone), mitochondrial"/>
    <property type="match status" value="2"/>
</dbReference>
<dbReference type="Pfam" id="PF01180">
    <property type="entry name" value="DHO_dh"/>
    <property type="match status" value="2"/>
</dbReference>
<comment type="cofactor">
    <cofactor evidence="16">
        <name>FMN</name>
        <dbReference type="ChEBI" id="CHEBI:58210"/>
    </cofactor>
    <text evidence="16">Binds 1 FMN per subunit.</text>
</comment>
<dbReference type="EMBL" id="JAMZMK010007941">
    <property type="protein sequence ID" value="KAI7742655.1"/>
    <property type="molecule type" value="Genomic_DNA"/>
</dbReference>
<proteinExistence type="inferred from homology"/>
<dbReference type="InterPro" id="IPR050074">
    <property type="entry name" value="DHO_dehydrogenase"/>
</dbReference>
<evidence type="ECO:0000256" key="16">
    <source>
        <dbReference type="RuleBase" id="RU361255"/>
    </source>
</evidence>
<evidence type="ECO:0000256" key="8">
    <source>
        <dbReference type="ARBA" id="ARBA00022692"/>
    </source>
</evidence>
<dbReference type="InterPro" id="IPR001295">
    <property type="entry name" value="Dihydroorotate_DH_CS"/>
</dbReference>
<keyword evidence="20" id="KW-1185">Reference proteome</keyword>
<feature type="domain" description="Dihydroorotate dehydrogenase catalytic" evidence="18">
    <location>
        <begin position="119"/>
        <end position="421"/>
    </location>
</feature>
<evidence type="ECO:0000256" key="5">
    <source>
        <dbReference type="ARBA" id="ARBA00017599"/>
    </source>
</evidence>
<organism evidence="19 20">
    <name type="scientific">Ambrosia artemisiifolia</name>
    <name type="common">Common ragweed</name>
    <dbReference type="NCBI Taxonomy" id="4212"/>
    <lineage>
        <taxon>Eukaryota</taxon>
        <taxon>Viridiplantae</taxon>
        <taxon>Streptophyta</taxon>
        <taxon>Embryophyta</taxon>
        <taxon>Tracheophyta</taxon>
        <taxon>Spermatophyta</taxon>
        <taxon>Magnoliopsida</taxon>
        <taxon>eudicotyledons</taxon>
        <taxon>Gunneridae</taxon>
        <taxon>Pentapetalae</taxon>
        <taxon>asterids</taxon>
        <taxon>campanulids</taxon>
        <taxon>Asterales</taxon>
        <taxon>Asteraceae</taxon>
        <taxon>Asteroideae</taxon>
        <taxon>Heliantheae alliance</taxon>
        <taxon>Heliantheae</taxon>
        <taxon>Ambrosia</taxon>
    </lineage>
</organism>
<dbReference type="Proteomes" id="UP001206925">
    <property type="component" value="Unassembled WGS sequence"/>
</dbReference>
<dbReference type="GO" id="GO:0009220">
    <property type="term" value="P:pyrimidine ribonucleotide biosynthetic process"/>
    <property type="evidence" value="ECO:0007669"/>
    <property type="project" value="TreeGrafter"/>
</dbReference>
<dbReference type="InterPro" id="IPR005720">
    <property type="entry name" value="Dihydroorotate_DH_cat"/>
</dbReference>
<dbReference type="PROSITE" id="PS00911">
    <property type="entry name" value="DHODEHASE_1"/>
    <property type="match status" value="1"/>
</dbReference>
<comment type="pathway">
    <text evidence="2 16">Pyrimidine metabolism; UMP biosynthesis via de novo pathway; orotate from (S)-dihydroorotate (quinone route): step 1/1.</text>
</comment>
<comment type="catalytic activity">
    <reaction evidence="15 16">
        <text>(S)-dihydroorotate + a quinone = orotate + a quinol</text>
        <dbReference type="Rhea" id="RHEA:30187"/>
        <dbReference type="ChEBI" id="CHEBI:24646"/>
        <dbReference type="ChEBI" id="CHEBI:30839"/>
        <dbReference type="ChEBI" id="CHEBI:30864"/>
        <dbReference type="ChEBI" id="CHEBI:132124"/>
        <dbReference type="EC" id="1.3.5.2"/>
    </reaction>
</comment>
<dbReference type="GO" id="GO:0006207">
    <property type="term" value="P:'de novo' pyrimidine nucleobase biosynthetic process"/>
    <property type="evidence" value="ECO:0007669"/>
    <property type="project" value="InterPro"/>
</dbReference>
<keyword evidence="9 16" id="KW-0999">Mitochondrion inner membrane</keyword>
<dbReference type="EC" id="1.3.5.2" evidence="4 16"/>
<dbReference type="PROSITE" id="PS00912">
    <property type="entry name" value="DHODEHASE_2"/>
    <property type="match status" value="2"/>
</dbReference>
<evidence type="ECO:0000256" key="1">
    <source>
        <dbReference type="ARBA" id="ARBA00004434"/>
    </source>
</evidence>
<dbReference type="NCBIfam" id="NF003645">
    <property type="entry name" value="PRK05286.1-2"/>
    <property type="match status" value="2"/>
</dbReference>
<dbReference type="AlphaFoldDB" id="A0AAD5CKS0"/>
<comment type="subcellular location">
    <subcellularLocation>
        <location evidence="1 16">Mitochondrion inner membrane</location>
        <topology evidence="1 16">Single-pass membrane protein</topology>
    </subcellularLocation>
</comment>
<reference evidence="19" key="1">
    <citation type="submission" date="2022-06" db="EMBL/GenBank/DDBJ databases">
        <title>Uncovering the hologenomic basis of an extraordinary plant invasion.</title>
        <authorList>
            <person name="Bieker V.C."/>
            <person name="Martin M.D."/>
            <person name="Gilbert T."/>
            <person name="Hodgins K."/>
            <person name="Battlay P."/>
            <person name="Petersen B."/>
            <person name="Wilson J."/>
        </authorList>
    </citation>
    <scope>NUCLEOTIDE SEQUENCE</scope>
    <source>
        <strain evidence="19">AA19_3_7</strain>
        <tissue evidence="19">Leaf</tissue>
    </source>
</reference>
<keyword evidence="8" id="KW-0812">Transmembrane</keyword>
<evidence type="ECO:0000313" key="20">
    <source>
        <dbReference type="Proteomes" id="UP001206925"/>
    </source>
</evidence>